<dbReference type="GO" id="GO:0016709">
    <property type="term" value="F:oxidoreductase activity, acting on paired donors, with incorporation or reduction of molecular oxygen, NAD(P)H as one donor, and incorporation of one atom of oxygen"/>
    <property type="evidence" value="ECO:0007669"/>
    <property type="project" value="UniProtKB-ARBA"/>
</dbReference>
<keyword evidence="3" id="KW-0274">FAD</keyword>
<evidence type="ECO:0000259" key="5">
    <source>
        <dbReference type="Pfam" id="PF01494"/>
    </source>
</evidence>
<reference evidence="6 7" key="1">
    <citation type="submission" date="2014-02" db="EMBL/GenBank/DDBJ databases">
        <title>The small core and large imbalanced accessory genome model reveals a collaborative survival strategy of Sorangium cellulosum strains in nature.</title>
        <authorList>
            <person name="Han K."/>
            <person name="Peng R."/>
            <person name="Blom J."/>
            <person name="Li Y.-Z."/>
        </authorList>
    </citation>
    <scope>NUCLEOTIDE SEQUENCE [LARGE SCALE GENOMIC DNA]</scope>
    <source>
        <strain evidence="6 7">So0011-07</strain>
    </source>
</reference>
<dbReference type="Gene3D" id="3.50.50.60">
    <property type="entry name" value="FAD/NAD(P)-binding domain"/>
    <property type="match status" value="1"/>
</dbReference>
<keyword evidence="4" id="KW-1133">Transmembrane helix</keyword>
<dbReference type="PRINTS" id="PR00420">
    <property type="entry name" value="RNGMNOXGNASE"/>
</dbReference>
<dbReference type="PANTHER" id="PTHR43004:SF19">
    <property type="entry name" value="BINDING MONOOXYGENASE, PUTATIVE (JCVI)-RELATED"/>
    <property type="match status" value="1"/>
</dbReference>
<dbReference type="PANTHER" id="PTHR43004">
    <property type="entry name" value="TRK SYSTEM POTASSIUM UPTAKE PROTEIN"/>
    <property type="match status" value="1"/>
</dbReference>
<evidence type="ECO:0000256" key="1">
    <source>
        <dbReference type="ARBA" id="ARBA00001974"/>
    </source>
</evidence>
<dbReference type="InterPro" id="IPR036188">
    <property type="entry name" value="FAD/NAD-bd_sf"/>
</dbReference>
<evidence type="ECO:0000256" key="2">
    <source>
        <dbReference type="ARBA" id="ARBA00022630"/>
    </source>
</evidence>
<comment type="caution">
    <text evidence="6">The sequence shown here is derived from an EMBL/GenBank/DDBJ whole genome shotgun (WGS) entry which is preliminary data.</text>
</comment>
<dbReference type="SUPFAM" id="SSF51905">
    <property type="entry name" value="FAD/NAD(P)-binding domain"/>
    <property type="match status" value="1"/>
</dbReference>
<accession>A0A150SL41</accession>
<dbReference type="Proteomes" id="UP000075635">
    <property type="component" value="Unassembled WGS sequence"/>
</dbReference>
<evidence type="ECO:0000256" key="3">
    <source>
        <dbReference type="ARBA" id="ARBA00022827"/>
    </source>
</evidence>
<evidence type="ECO:0000256" key="4">
    <source>
        <dbReference type="SAM" id="Phobius"/>
    </source>
</evidence>
<comment type="cofactor">
    <cofactor evidence="1">
        <name>FAD</name>
        <dbReference type="ChEBI" id="CHEBI:57692"/>
    </cofactor>
</comment>
<dbReference type="InterPro" id="IPR050641">
    <property type="entry name" value="RIFMO-like"/>
</dbReference>
<organism evidence="6 7">
    <name type="scientific">Sorangium cellulosum</name>
    <name type="common">Polyangium cellulosum</name>
    <dbReference type="NCBI Taxonomy" id="56"/>
    <lineage>
        <taxon>Bacteria</taxon>
        <taxon>Pseudomonadati</taxon>
        <taxon>Myxococcota</taxon>
        <taxon>Polyangia</taxon>
        <taxon>Polyangiales</taxon>
        <taxon>Polyangiaceae</taxon>
        <taxon>Sorangium</taxon>
    </lineage>
</organism>
<dbReference type="GO" id="GO:0071949">
    <property type="term" value="F:FAD binding"/>
    <property type="evidence" value="ECO:0007669"/>
    <property type="project" value="InterPro"/>
</dbReference>
<feature type="non-terminal residue" evidence="6">
    <location>
        <position position="538"/>
    </location>
</feature>
<dbReference type="EMBL" id="JEMB01000841">
    <property type="protein sequence ID" value="KYF93156.1"/>
    <property type="molecule type" value="Genomic_DNA"/>
</dbReference>
<dbReference type="Gene3D" id="3.30.9.10">
    <property type="entry name" value="D-Amino Acid Oxidase, subunit A, domain 2"/>
    <property type="match status" value="1"/>
</dbReference>
<keyword evidence="2" id="KW-0285">Flavoprotein</keyword>
<keyword evidence="4" id="KW-0472">Membrane</keyword>
<dbReference type="Pfam" id="PF21274">
    <property type="entry name" value="Rng_hyd_C"/>
    <property type="match status" value="1"/>
</dbReference>
<proteinExistence type="predicted"/>
<feature type="transmembrane region" description="Helical" evidence="4">
    <location>
        <begin position="6"/>
        <end position="25"/>
    </location>
</feature>
<dbReference type="Gene3D" id="3.40.30.120">
    <property type="match status" value="1"/>
</dbReference>
<feature type="domain" description="FAD-binding" evidence="5">
    <location>
        <begin position="6"/>
        <end position="367"/>
    </location>
</feature>
<dbReference type="Pfam" id="PF01494">
    <property type="entry name" value="FAD_binding_3"/>
    <property type="match status" value="1"/>
</dbReference>
<dbReference type="InterPro" id="IPR002938">
    <property type="entry name" value="FAD-bd"/>
</dbReference>
<gene>
    <name evidence="6" type="ORF">BE17_51940</name>
</gene>
<keyword evidence="4" id="KW-0812">Transmembrane</keyword>
<evidence type="ECO:0000313" key="6">
    <source>
        <dbReference type="EMBL" id="KYF93156.1"/>
    </source>
</evidence>
<protein>
    <recommendedName>
        <fullName evidence="5">FAD-binding domain-containing protein</fullName>
    </recommendedName>
</protein>
<name>A0A150SL41_SORCE</name>
<dbReference type="AlphaFoldDB" id="A0A150SL41"/>
<sequence length="538" mass="57937">MADGRFPVVIVGGGVVGLTASLFLAQQGVRALLVERHPGTSIHPRARGVNGRTMELLRELGLEEAVRRVGAKLAPAVGIHAGASLVQVLESRGEGGWLLRRLRRKGISGQGSRKSPTGPCRATQDELEPVLLGAARERGVDARFFTELVGFEQEADGVTAAIVDRETGARQAVRADYLIAADGARSPIRGQLGVRQTGPGVLTHQLNLYFRADLTALVRGREFSMCLVDNPDVRGLFASINNTDLWVFHVSYHPERGERPEDFPAERCIALIRKGVGIPDLAVELKGALPWQSAVRVAERYQHGRVFLAGDAAHVMPPWGGFGANTGIQDAHNLAWKLAAVLHGHAGPELLATYDVERRPVGRAVAEIAGSMNDERGLFAVKPGLGMLWGMRKVFPYLTMGYGYASRAVILERGPLPGPGTTELRGRPGTRAPHVWIRRGGERISTLDLFGRSHVLLAGEDGAAWVEAAQAAARRLGVRVDAFRMGVDLEDDGRRWPRAFGVKASGAVLVRPDGIVAWRGRARAAAAEATLTDVLAQL</sequence>
<evidence type="ECO:0000313" key="7">
    <source>
        <dbReference type="Proteomes" id="UP000075635"/>
    </source>
</evidence>